<reference evidence="2 3" key="1">
    <citation type="submission" date="2017-11" db="EMBL/GenBank/DDBJ databases">
        <title>Genomic Encyclopedia of Archaeal and Bacterial Type Strains, Phase II (KMG-II): From Individual Species to Whole Genera.</title>
        <authorList>
            <person name="Goeker M."/>
        </authorList>
    </citation>
    <scope>NUCLEOTIDE SEQUENCE [LARGE SCALE GENOMIC DNA]</scope>
    <source>
        <strain evidence="2 3">DSM 11115</strain>
    </source>
</reference>
<keyword evidence="1" id="KW-0472">Membrane</keyword>
<name>A0A2M9BMG5_9BACT</name>
<feature type="transmembrane region" description="Helical" evidence="1">
    <location>
        <begin position="189"/>
        <end position="212"/>
    </location>
</feature>
<organism evidence="2 3">
    <name type="scientific">Hymenobacter chitinivorans DSM 11115</name>
    <dbReference type="NCBI Taxonomy" id="1121954"/>
    <lineage>
        <taxon>Bacteria</taxon>
        <taxon>Pseudomonadati</taxon>
        <taxon>Bacteroidota</taxon>
        <taxon>Cytophagia</taxon>
        <taxon>Cytophagales</taxon>
        <taxon>Hymenobacteraceae</taxon>
        <taxon>Hymenobacter</taxon>
    </lineage>
</organism>
<keyword evidence="3" id="KW-1185">Reference proteome</keyword>
<feature type="transmembrane region" description="Helical" evidence="1">
    <location>
        <begin position="117"/>
        <end position="138"/>
    </location>
</feature>
<dbReference type="AlphaFoldDB" id="A0A2M9BMG5"/>
<feature type="transmembrane region" description="Helical" evidence="1">
    <location>
        <begin position="91"/>
        <end position="108"/>
    </location>
</feature>
<accession>A0A2M9BMG5</accession>
<evidence type="ECO:0000313" key="3">
    <source>
        <dbReference type="Proteomes" id="UP000228535"/>
    </source>
</evidence>
<keyword evidence="1" id="KW-0812">Transmembrane</keyword>
<feature type="transmembrane region" description="Helical" evidence="1">
    <location>
        <begin position="7"/>
        <end position="25"/>
    </location>
</feature>
<proteinExistence type="predicted"/>
<comment type="caution">
    <text evidence="2">The sequence shown here is derived from an EMBL/GenBank/DDBJ whole genome shotgun (WGS) entry which is preliminary data.</text>
</comment>
<gene>
    <name evidence="2" type="ORF">CLV45_0564</name>
</gene>
<evidence type="ECO:0000313" key="2">
    <source>
        <dbReference type="EMBL" id="PJJ59149.1"/>
    </source>
</evidence>
<evidence type="ECO:0000256" key="1">
    <source>
        <dbReference type="SAM" id="Phobius"/>
    </source>
</evidence>
<feature type="transmembrane region" description="Helical" evidence="1">
    <location>
        <begin position="65"/>
        <end position="85"/>
    </location>
</feature>
<feature type="transmembrane region" description="Helical" evidence="1">
    <location>
        <begin position="158"/>
        <end position="177"/>
    </location>
</feature>
<sequence>MVQFAKQFNNVALLTYLIPLGIGIYRWKFLLPTYRPLVWFALIPGALLNGALAEYGRHVLHNNIIFLRLATVGETLLLGWAYYYAFHSGRSRFVLLAGLGIFLGLASLESSNFAEHFFISYSSFIHLVQSVLLVGAAVAYFEQTLRELRNIDLGQDPIFMVSVGSILYYAGTLLVFISEMRLQDQADIIWIMYIIQFVLLIVFNTFLAIALWHGDQPSDEYTSSPLDWPSPPS</sequence>
<dbReference type="Proteomes" id="UP000228535">
    <property type="component" value="Unassembled WGS sequence"/>
</dbReference>
<keyword evidence="1" id="KW-1133">Transmembrane helix</keyword>
<dbReference type="EMBL" id="PGFA01000001">
    <property type="protein sequence ID" value="PJJ59149.1"/>
    <property type="molecule type" value="Genomic_DNA"/>
</dbReference>
<protein>
    <recommendedName>
        <fullName evidence="4">DUF998 domain-containing protein</fullName>
    </recommendedName>
</protein>
<evidence type="ECO:0008006" key="4">
    <source>
        <dbReference type="Google" id="ProtNLM"/>
    </source>
</evidence>
<feature type="transmembrane region" description="Helical" evidence="1">
    <location>
        <begin position="37"/>
        <end position="53"/>
    </location>
</feature>